<dbReference type="Gene3D" id="2.30.22.10">
    <property type="entry name" value="Head domain of nucleotide exchange factor GrpE"/>
    <property type="match status" value="1"/>
</dbReference>
<comment type="caution">
    <text evidence="6">The sequence shown here is derived from an EMBL/GenBank/DDBJ whole genome shotgun (WGS) entry which is preliminary data.</text>
</comment>
<keyword evidence="2 3" id="KW-0143">Chaperone</keyword>
<dbReference type="InterPro" id="IPR013805">
    <property type="entry name" value="GrpE_CC"/>
</dbReference>
<reference evidence="6 7" key="1">
    <citation type="journal article" date="2016" name="Nat. Commun.">
        <title>Thousands of microbial genomes shed light on interconnected biogeochemical processes in an aquifer system.</title>
        <authorList>
            <person name="Anantharaman K."/>
            <person name="Brown C.T."/>
            <person name="Hug L.A."/>
            <person name="Sharon I."/>
            <person name="Castelle C.J."/>
            <person name="Probst A.J."/>
            <person name="Thomas B.C."/>
            <person name="Singh A."/>
            <person name="Wilkins M.J."/>
            <person name="Karaoz U."/>
            <person name="Brodie E.L."/>
            <person name="Williams K.H."/>
            <person name="Hubbard S.S."/>
            <person name="Banfield J.F."/>
        </authorList>
    </citation>
    <scope>NUCLEOTIDE SEQUENCE [LARGE SCALE GENOMIC DNA]</scope>
</reference>
<evidence type="ECO:0000256" key="5">
    <source>
        <dbReference type="RuleBase" id="RU004478"/>
    </source>
</evidence>
<proteinExistence type="inferred from homology"/>
<dbReference type="PANTHER" id="PTHR21237">
    <property type="entry name" value="GRPE PROTEIN"/>
    <property type="match status" value="1"/>
</dbReference>
<dbReference type="STRING" id="1797689.A3F24_02000"/>
<name>A0A1G1Z302_9BACT</name>
<dbReference type="GO" id="GO:0051087">
    <property type="term" value="F:protein-folding chaperone binding"/>
    <property type="evidence" value="ECO:0007669"/>
    <property type="project" value="InterPro"/>
</dbReference>
<dbReference type="Pfam" id="PF01025">
    <property type="entry name" value="GrpE"/>
    <property type="match status" value="1"/>
</dbReference>
<dbReference type="GO" id="GO:0042803">
    <property type="term" value="F:protein homodimerization activity"/>
    <property type="evidence" value="ECO:0007669"/>
    <property type="project" value="InterPro"/>
</dbReference>
<evidence type="ECO:0000313" key="6">
    <source>
        <dbReference type="EMBL" id="OGY58396.1"/>
    </source>
</evidence>
<evidence type="ECO:0000256" key="4">
    <source>
        <dbReference type="RuleBase" id="RU000639"/>
    </source>
</evidence>
<dbReference type="Gene3D" id="3.90.20.20">
    <property type="match status" value="1"/>
</dbReference>
<dbReference type="EMBL" id="MHIX01000045">
    <property type="protein sequence ID" value="OGY58396.1"/>
    <property type="molecule type" value="Genomic_DNA"/>
</dbReference>
<evidence type="ECO:0000256" key="2">
    <source>
        <dbReference type="ARBA" id="ARBA00023186"/>
    </source>
</evidence>
<dbReference type="GO" id="GO:0000774">
    <property type="term" value="F:adenyl-nucleotide exchange factor activity"/>
    <property type="evidence" value="ECO:0007669"/>
    <property type="project" value="InterPro"/>
</dbReference>
<dbReference type="InterPro" id="IPR000740">
    <property type="entry name" value="GrpE"/>
</dbReference>
<keyword evidence="3 4" id="KW-0346">Stress response</keyword>
<dbReference type="CDD" id="cd00446">
    <property type="entry name" value="GrpE"/>
    <property type="match status" value="1"/>
</dbReference>
<dbReference type="SUPFAM" id="SSF58014">
    <property type="entry name" value="Coiled-coil domain of nucleotide exchange factor GrpE"/>
    <property type="match status" value="1"/>
</dbReference>
<evidence type="ECO:0000313" key="7">
    <source>
        <dbReference type="Proteomes" id="UP000178515"/>
    </source>
</evidence>
<comment type="subcellular location">
    <subcellularLocation>
        <location evidence="3">Cytoplasm</location>
    </subcellularLocation>
</comment>
<keyword evidence="3" id="KW-0963">Cytoplasm</keyword>
<dbReference type="GO" id="GO:0005737">
    <property type="term" value="C:cytoplasm"/>
    <property type="evidence" value="ECO:0007669"/>
    <property type="project" value="UniProtKB-SubCell"/>
</dbReference>
<gene>
    <name evidence="3" type="primary">grpE</name>
    <name evidence="6" type="ORF">A3F24_02000</name>
</gene>
<dbReference type="Proteomes" id="UP000178515">
    <property type="component" value="Unassembled WGS sequence"/>
</dbReference>
<dbReference type="SUPFAM" id="SSF51064">
    <property type="entry name" value="Head domain of nucleotide exchange factor GrpE"/>
    <property type="match status" value="1"/>
</dbReference>
<evidence type="ECO:0000256" key="1">
    <source>
        <dbReference type="ARBA" id="ARBA00009054"/>
    </source>
</evidence>
<accession>A0A1G1Z302</accession>
<dbReference type="PANTHER" id="PTHR21237:SF23">
    <property type="entry name" value="GRPE PROTEIN HOMOLOG, MITOCHONDRIAL"/>
    <property type="match status" value="1"/>
</dbReference>
<comment type="similarity">
    <text evidence="1 3 5">Belongs to the GrpE family.</text>
</comment>
<comment type="subunit">
    <text evidence="3">Homodimer.</text>
</comment>
<evidence type="ECO:0000256" key="3">
    <source>
        <dbReference type="HAMAP-Rule" id="MF_01151"/>
    </source>
</evidence>
<sequence length="160" mass="18415">MNEEKNNSEETKESSPEEIIVRLEKEKQEYLDGWKRAKADLINYRKDELKRFEEIARFGTEDVMLDLTLILDSFDLAMRSGTAESNEGVRMIKTQLMDILKRRGLERIPIKKGDEFNPTLHEAVAESEEDEAPGKITEELSAGYMLNGRVIRPARVKVAK</sequence>
<dbReference type="PROSITE" id="PS01071">
    <property type="entry name" value="GRPE"/>
    <property type="match status" value="1"/>
</dbReference>
<dbReference type="GO" id="GO:0051082">
    <property type="term" value="F:unfolded protein binding"/>
    <property type="evidence" value="ECO:0007669"/>
    <property type="project" value="TreeGrafter"/>
</dbReference>
<dbReference type="GO" id="GO:0006457">
    <property type="term" value="P:protein folding"/>
    <property type="evidence" value="ECO:0007669"/>
    <property type="project" value="InterPro"/>
</dbReference>
<dbReference type="PRINTS" id="PR00773">
    <property type="entry name" value="GRPEPROTEIN"/>
</dbReference>
<dbReference type="InterPro" id="IPR009012">
    <property type="entry name" value="GrpE_head"/>
</dbReference>
<organism evidence="6 7">
    <name type="scientific">Candidatus Colwellbacteria bacterium RIFCSPHIGHO2_12_FULL_44_17</name>
    <dbReference type="NCBI Taxonomy" id="1797689"/>
    <lineage>
        <taxon>Bacteria</taxon>
        <taxon>Candidatus Colwelliibacteriota</taxon>
    </lineage>
</organism>
<comment type="function">
    <text evidence="3 4">Participates actively in the response to hyperosmotic and heat shock by preventing the aggregation of stress-denatured proteins, in association with DnaK and GrpE. It is the nucleotide exchange factor for DnaK and may function as a thermosensor. Unfolded proteins bind initially to DnaJ; upon interaction with the DnaJ-bound protein, DnaK hydrolyzes its bound ATP, resulting in the formation of a stable complex. GrpE releases ADP from DnaK; ATP binding to DnaK triggers the release of the substrate protein, thus completing the reaction cycle. Several rounds of ATP-dependent interactions between DnaJ, DnaK and GrpE are required for fully efficient folding.</text>
</comment>
<dbReference type="AlphaFoldDB" id="A0A1G1Z302"/>
<protein>
    <recommendedName>
        <fullName evidence="3 4">Protein GrpE</fullName>
    </recommendedName>
    <alternativeName>
        <fullName evidence="3">HSP-70 cofactor</fullName>
    </alternativeName>
</protein>
<dbReference type="HAMAP" id="MF_01151">
    <property type="entry name" value="GrpE"/>
    <property type="match status" value="1"/>
</dbReference>